<dbReference type="InterPro" id="IPR011060">
    <property type="entry name" value="RibuloseP-bd_barrel"/>
</dbReference>
<dbReference type="OrthoDB" id="941905at2"/>
<evidence type="ECO:0000313" key="9">
    <source>
        <dbReference type="Proteomes" id="UP000294535"/>
    </source>
</evidence>
<evidence type="ECO:0000256" key="3">
    <source>
        <dbReference type="ARBA" id="ARBA00022605"/>
    </source>
</evidence>
<name>A0A4R6T965_9BACT</name>
<evidence type="ECO:0000256" key="6">
    <source>
        <dbReference type="ARBA" id="ARBA00023235"/>
    </source>
</evidence>
<dbReference type="EMBL" id="SNYF01000005">
    <property type="protein sequence ID" value="TDQ18779.1"/>
    <property type="molecule type" value="Genomic_DNA"/>
</dbReference>
<keyword evidence="4" id="KW-0822">Tryptophan biosynthesis</keyword>
<dbReference type="InterPro" id="IPR013785">
    <property type="entry name" value="Aldolase_TIM"/>
</dbReference>
<evidence type="ECO:0000313" key="8">
    <source>
        <dbReference type="EMBL" id="TDQ18779.1"/>
    </source>
</evidence>
<evidence type="ECO:0000256" key="4">
    <source>
        <dbReference type="ARBA" id="ARBA00022822"/>
    </source>
</evidence>
<keyword evidence="3" id="KW-0028">Amino-acid biosynthesis</keyword>
<evidence type="ECO:0000256" key="2">
    <source>
        <dbReference type="ARBA" id="ARBA00012572"/>
    </source>
</evidence>
<keyword evidence="5" id="KW-0057">Aromatic amino acid biosynthesis</keyword>
<dbReference type="EC" id="5.3.1.24" evidence="2"/>
<accession>A0A4R6T965</accession>
<dbReference type="Proteomes" id="UP000294535">
    <property type="component" value="Unassembled WGS sequence"/>
</dbReference>
<evidence type="ECO:0000259" key="7">
    <source>
        <dbReference type="Pfam" id="PF00697"/>
    </source>
</evidence>
<dbReference type="InterPro" id="IPR001240">
    <property type="entry name" value="PRAI_dom"/>
</dbReference>
<feature type="domain" description="N-(5'phosphoribosyl) anthranilate isomerase (PRAI)" evidence="7">
    <location>
        <begin position="143"/>
        <end position="200"/>
    </location>
</feature>
<reference evidence="8 9" key="1">
    <citation type="submission" date="2019-03" db="EMBL/GenBank/DDBJ databases">
        <title>Genomic Encyclopedia of Type Strains, Phase III (KMG-III): the genomes of soil and plant-associated and newly described type strains.</title>
        <authorList>
            <person name="Whitman W."/>
        </authorList>
    </citation>
    <scope>NUCLEOTIDE SEQUENCE [LARGE SCALE GENOMIC DNA]</scope>
    <source>
        <strain evidence="8 9">CECT 8446</strain>
    </source>
</reference>
<keyword evidence="6 8" id="KW-0413">Isomerase</keyword>
<dbReference type="UniPathway" id="UPA00035">
    <property type="reaction ID" value="UER00042"/>
</dbReference>
<proteinExistence type="predicted"/>
<dbReference type="Gene3D" id="3.20.20.70">
    <property type="entry name" value="Aldolase class I"/>
    <property type="match status" value="1"/>
</dbReference>
<dbReference type="GO" id="GO:0000162">
    <property type="term" value="P:L-tryptophan biosynthetic process"/>
    <property type="evidence" value="ECO:0007669"/>
    <property type="project" value="UniProtKB-UniPathway"/>
</dbReference>
<evidence type="ECO:0000256" key="1">
    <source>
        <dbReference type="ARBA" id="ARBA00004664"/>
    </source>
</evidence>
<dbReference type="AlphaFoldDB" id="A0A4R6T965"/>
<dbReference type="GO" id="GO:0004640">
    <property type="term" value="F:phosphoribosylanthranilate isomerase activity"/>
    <property type="evidence" value="ECO:0007669"/>
    <property type="project" value="UniProtKB-EC"/>
</dbReference>
<dbReference type="RefSeq" id="WP_133552493.1">
    <property type="nucleotide sequence ID" value="NZ_SNYF01000005.1"/>
</dbReference>
<organism evidence="8 9">
    <name type="scientific">Algoriphagus boseongensis</name>
    <dbReference type="NCBI Taxonomy" id="1442587"/>
    <lineage>
        <taxon>Bacteria</taxon>
        <taxon>Pseudomonadati</taxon>
        <taxon>Bacteroidota</taxon>
        <taxon>Cytophagia</taxon>
        <taxon>Cytophagales</taxon>
        <taxon>Cyclobacteriaceae</taxon>
        <taxon>Algoriphagus</taxon>
    </lineage>
</organism>
<comment type="caution">
    <text evidence="8">The sequence shown here is derived from an EMBL/GenBank/DDBJ whole genome shotgun (WGS) entry which is preliminary data.</text>
</comment>
<dbReference type="Pfam" id="PF00697">
    <property type="entry name" value="PRAI"/>
    <property type="match status" value="1"/>
</dbReference>
<evidence type="ECO:0000256" key="5">
    <source>
        <dbReference type="ARBA" id="ARBA00023141"/>
    </source>
</evidence>
<gene>
    <name evidence="8" type="ORF">DFQ04_0587</name>
</gene>
<protein>
    <recommendedName>
        <fullName evidence="2">phosphoribosylanthranilate isomerase</fullName>
        <ecNumber evidence="2">5.3.1.24</ecNumber>
    </recommendedName>
</protein>
<keyword evidence="9" id="KW-1185">Reference proteome</keyword>
<comment type="pathway">
    <text evidence="1">Amino-acid biosynthesis; L-tryptophan biosynthesis; L-tryptophan from chorismate: step 3/5.</text>
</comment>
<sequence length="206" mass="23262">MALRTFVKINHVTNLTDARYCSGMMVNLLGFSLHPTDPNYLHPDRFKEITGWVSGVDFVGEFTGTLDMEILDVLKDYPEINWVEHDRFEDIEKLIDKGLSLIYRGNLPELIHLEPEVSDLISKLGIILHVIPESDELSESEKESISTLSSKCKVILGGGINSENVLELIQDLNLYGVSLNGENEIKTGLRDFDQMAEVLEKLEIED</sequence>
<dbReference type="SUPFAM" id="SSF51366">
    <property type="entry name" value="Ribulose-phoshate binding barrel"/>
    <property type="match status" value="1"/>
</dbReference>